<protein>
    <submittedName>
        <fullName evidence="1">DNA-binding protein</fullName>
    </submittedName>
</protein>
<dbReference type="Proteomes" id="UP001183176">
    <property type="component" value="Unassembled WGS sequence"/>
</dbReference>
<reference evidence="2" key="1">
    <citation type="submission" date="2023-07" db="EMBL/GenBank/DDBJ databases">
        <title>30 novel species of actinomycetes from the DSMZ collection.</title>
        <authorList>
            <person name="Nouioui I."/>
        </authorList>
    </citation>
    <scope>NUCLEOTIDE SEQUENCE [LARGE SCALE GENOMIC DNA]</scope>
    <source>
        <strain evidence="2">DSM 44399</strain>
    </source>
</reference>
<dbReference type="RefSeq" id="WP_311423443.1">
    <property type="nucleotide sequence ID" value="NZ_JAVREH010000016.1"/>
</dbReference>
<sequence length="68" mass="7471">MSDYPPVVAMAEMTSMLGISRSRLVQLLVLPEFPEPIATLTVGRIWSTEAIKAYAEQAGRTLQPLPAR</sequence>
<dbReference type="GO" id="GO:0003677">
    <property type="term" value="F:DNA binding"/>
    <property type="evidence" value="ECO:0007669"/>
    <property type="project" value="UniProtKB-KW"/>
</dbReference>
<keyword evidence="1" id="KW-0238">DNA-binding</keyword>
<organism evidence="1 2">
    <name type="scientific">Jatrophihabitans lederbergiae</name>
    <dbReference type="NCBI Taxonomy" id="3075547"/>
    <lineage>
        <taxon>Bacteria</taxon>
        <taxon>Bacillati</taxon>
        <taxon>Actinomycetota</taxon>
        <taxon>Actinomycetes</taxon>
        <taxon>Jatrophihabitantales</taxon>
        <taxon>Jatrophihabitantaceae</taxon>
        <taxon>Jatrophihabitans</taxon>
    </lineage>
</organism>
<name>A0ABU2JBC1_9ACTN</name>
<comment type="caution">
    <text evidence="1">The sequence shown here is derived from an EMBL/GenBank/DDBJ whole genome shotgun (WGS) entry which is preliminary data.</text>
</comment>
<evidence type="ECO:0000313" key="2">
    <source>
        <dbReference type="Proteomes" id="UP001183176"/>
    </source>
</evidence>
<proteinExistence type="predicted"/>
<evidence type="ECO:0000313" key="1">
    <source>
        <dbReference type="EMBL" id="MDT0262292.1"/>
    </source>
</evidence>
<gene>
    <name evidence="1" type="ORF">RM423_12920</name>
</gene>
<accession>A0ABU2JBC1</accession>
<dbReference type="EMBL" id="JAVREH010000016">
    <property type="protein sequence ID" value="MDT0262292.1"/>
    <property type="molecule type" value="Genomic_DNA"/>
</dbReference>
<keyword evidence="2" id="KW-1185">Reference proteome</keyword>